<comment type="similarity">
    <text evidence="1 2">Belongs to the BolA/IbaG family.</text>
</comment>
<dbReference type="PANTHER" id="PTHR46229">
    <property type="entry name" value="BOLA TRANSCRIPTION REGULATOR"/>
    <property type="match status" value="1"/>
</dbReference>
<protein>
    <recommendedName>
        <fullName evidence="7">BolA-like protein</fullName>
    </recommendedName>
</protein>
<dbReference type="Proteomes" id="UP001189429">
    <property type="component" value="Unassembled WGS sequence"/>
</dbReference>
<keyword evidence="6" id="KW-1185">Reference proteome</keyword>
<evidence type="ECO:0000313" key="6">
    <source>
        <dbReference type="Proteomes" id="UP001189429"/>
    </source>
</evidence>
<proteinExistence type="inferred from homology"/>
<keyword evidence="4" id="KW-0472">Membrane</keyword>
<evidence type="ECO:0000313" key="5">
    <source>
        <dbReference type="EMBL" id="CAK0843524.1"/>
    </source>
</evidence>
<evidence type="ECO:0000256" key="2">
    <source>
        <dbReference type="RuleBase" id="RU003860"/>
    </source>
</evidence>
<evidence type="ECO:0008006" key="7">
    <source>
        <dbReference type="Google" id="ProtNLM"/>
    </source>
</evidence>
<evidence type="ECO:0000256" key="1">
    <source>
        <dbReference type="ARBA" id="ARBA00005578"/>
    </source>
</evidence>
<name>A0ABN9TCS1_9DINO</name>
<comment type="caution">
    <text evidence="5">The sequence shown here is derived from an EMBL/GenBank/DDBJ whole genome shotgun (WGS) entry which is preliminary data.</text>
</comment>
<reference evidence="5" key="1">
    <citation type="submission" date="2023-10" db="EMBL/GenBank/DDBJ databases">
        <authorList>
            <person name="Chen Y."/>
            <person name="Shah S."/>
            <person name="Dougan E. K."/>
            <person name="Thang M."/>
            <person name="Chan C."/>
        </authorList>
    </citation>
    <scope>NUCLEOTIDE SEQUENCE [LARGE SCALE GENOMIC DNA]</scope>
</reference>
<accession>A0ABN9TCS1</accession>
<dbReference type="PANTHER" id="PTHR46229:SF2">
    <property type="entry name" value="BOLA-LIKE PROTEIN 1"/>
    <property type="match status" value="1"/>
</dbReference>
<dbReference type="SUPFAM" id="SSF82657">
    <property type="entry name" value="BolA-like"/>
    <property type="match status" value="1"/>
</dbReference>
<feature type="compositionally biased region" description="Low complexity" evidence="3">
    <location>
        <begin position="121"/>
        <end position="147"/>
    </location>
</feature>
<dbReference type="InterPro" id="IPR036065">
    <property type="entry name" value="BolA-like_sf"/>
</dbReference>
<gene>
    <name evidence="5" type="ORF">PCOR1329_LOCUS37845</name>
</gene>
<feature type="region of interest" description="Disordered" evidence="3">
    <location>
        <begin position="91"/>
        <end position="157"/>
    </location>
</feature>
<keyword evidence="4" id="KW-0812">Transmembrane</keyword>
<dbReference type="EMBL" id="CAUYUJ010014584">
    <property type="protein sequence ID" value="CAK0843524.1"/>
    <property type="molecule type" value="Genomic_DNA"/>
</dbReference>
<evidence type="ECO:0000256" key="3">
    <source>
        <dbReference type="SAM" id="MobiDB-lite"/>
    </source>
</evidence>
<organism evidence="5 6">
    <name type="scientific">Prorocentrum cordatum</name>
    <dbReference type="NCBI Taxonomy" id="2364126"/>
    <lineage>
        <taxon>Eukaryota</taxon>
        <taxon>Sar</taxon>
        <taxon>Alveolata</taxon>
        <taxon>Dinophyceae</taxon>
        <taxon>Prorocentrales</taxon>
        <taxon>Prorocentraceae</taxon>
        <taxon>Prorocentrum</taxon>
    </lineage>
</organism>
<keyword evidence="4" id="KW-1133">Transmembrane helix</keyword>
<sequence length="197" mass="20306">MAAAARETSPVRRHIEATLHTSPLAPFTHLEVQNESHGRHEDESHFHVVAVSAAFEGKPRLERHRSVQTLLSDAQGKLLFHALRLTAKTPAQWEAAPTAPPAPRCTGAGDGRGATDVARLPAPTAQPSAPGASGAAPREAPAQQEAQSVAAAGASERQRLLGGAPWQAWAPLAAVAAAAAALLAARGLAARRASAPP</sequence>
<dbReference type="InterPro" id="IPR002634">
    <property type="entry name" value="BolA"/>
</dbReference>
<dbReference type="InterPro" id="IPR050961">
    <property type="entry name" value="BolA/IbaG_stress_morph_reg"/>
</dbReference>
<dbReference type="Gene3D" id="3.10.20.90">
    <property type="entry name" value="Phosphatidylinositol 3-kinase Catalytic Subunit, Chain A, domain 1"/>
    <property type="match status" value="1"/>
</dbReference>
<evidence type="ECO:0000256" key="4">
    <source>
        <dbReference type="SAM" id="Phobius"/>
    </source>
</evidence>
<feature type="transmembrane region" description="Helical" evidence="4">
    <location>
        <begin position="166"/>
        <end position="185"/>
    </location>
</feature>
<dbReference type="Pfam" id="PF01722">
    <property type="entry name" value="BolA"/>
    <property type="match status" value="1"/>
</dbReference>